<dbReference type="Proteomes" id="UP000220639">
    <property type="component" value="Unassembled WGS sequence"/>
</dbReference>
<protein>
    <submittedName>
        <fullName evidence="1">Uncharacterized protein</fullName>
    </submittedName>
</protein>
<sequence length="74" mass="7983">MGNVGCLVAGGMGVTRETGGLLPQWANSSAAAIATADIFTLFRRNLQERIVMIFASFSGQRTKESFSYYSTLSQ</sequence>
<reference evidence="2" key="1">
    <citation type="submission" date="2017-08" db="EMBL/GenBank/DDBJ databases">
        <authorList>
            <person name="Brisse S."/>
        </authorList>
    </citation>
    <scope>NUCLEOTIDE SEQUENCE [LARGE SCALE GENOMIC DNA]</scope>
    <source>
        <strain evidence="2">06D021</strain>
    </source>
</reference>
<gene>
    <name evidence="1" type="ORF">KOSB73_260312</name>
</gene>
<proteinExistence type="predicted"/>
<dbReference type="AlphaFoldDB" id="A0A285B3Y1"/>
<organism evidence="1 2">
    <name type="scientific">Klebsiella grimontii</name>
    <dbReference type="NCBI Taxonomy" id="2058152"/>
    <lineage>
        <taxon>Bacteria</taxon>
        <taxon>Pseudomonadati</taxon>
        <taxon>Pseudomonadota</taxon>
        <taxon>Gammaproteobacteria</taxon>
        <taxon>Enterobacterales</taxon>
        <taxon>Enterobacteriaceae</taxon>
        <taxon>Klebsiella/Raoultella group</taxon>
        <taxon>Klebsiella</taxon>
    </lineage>
</organism>
<accession>A0A285B3Y1</accession>
<name>A0A285B3Y1_9ENTR</name>
<evidence type="ECO:0000313" key="2">
    <source>
        <dbReference type="Proteomes" id="UP000220639"/>
    </source>
</evidence>
<dbReference type="EMBL" id="FZTC01000019">
    <property type="protein sequence ID" value="SNU35588.1"/>
    <property type="molecule type" value="Genomic_DNA"/>
</dbReference>
<evidence type="ECO:0000313" key="1">
    <source>
        <dbReference type="EMBL" id="SNU35588.1"/>
    </source>
</evidence>